<dbReference type="PANTHER" id="PTHR33693:SF1">
    <property type="entry name" value="TYPE-4 URACIL-DNA GLYCOSYLASE"/>
    <property type="match status" value="1"/>
</dbReference>
<accession>A0A7M3MBB5</accession>
<organism evidence="13 14">
    <name type="scientific">Oceanidesulfovibrio indonesiensis</name>
    <dbReference type="NCBI Taxonomy" id="54767"/>
    <lineage>
        <taxon>Bacteria</taxon>
        <taxon>Pseudomonadati</taxon>
        <taxon>Thermodesulfobacteriota</taxon>
        <taxon>Desulfovibrionia</taxon>
        <taxon>Desulfovibrionales</taxon>
        <taxon>Desulfovibrionaceae</taxon>
        <taxon>Oceanidesulfovibrio</taxon>
    </lineage>
</organism>
<keyword evidence="6" id="KW-0479">Metal-binding</keyword>
<dbReference type="PANTHER" id="PTHR33693">
    <property type="entry name" value="TYPE-5 URACIL-DNA GLYCOSYLASE"/>
    <property type="match status" value="1"/>
</dbReference>
<evidence type="ECO:0000256" key="8">
    <source>
        <dbReference type="ARBA" id="ARBA00022801"/>
    </source>
</evidence>
<dbReference type="Proteomes" id="UP000448292">
    <property type="component" value="Unassembled WGS sequence"/>
</dbReference>
<comment type="similarity">
    <text evidence="2">Belongs to the uracil-DNA glycosylase (UDG) superfamily. Type 4 (UDGa) family.</text>
</comment>
<keyword evidence="5" id="KW-0004">4Fe-4S</keyword>
<comment type="catalytic activity">
    <reaction evidence="1">
        <text>Hydrolyzes single-stranded DNA or mismatched double-stranded DNA and polynucleotides, releasing free uracil.</text>
        <dbReference type="EC" id="3.2.2.27"/>
    </reaction>
</comment>
<evidence type="ECO:0000256" key="1">
    <source>
        <dbReference type="ARBA" id="ARBA00001400"/>
    </source>
</evidence>
<dbReference type="InterPro" id="IPR005122">
    <property type="entry name" value="Uracil-DNA_glycosylase-like"/>
</dbReference>
<dbReference type="Gene3D" id="3.40.470.10">
    <property type="entry name" value="Uracil-DNA glycosylase-like domain"/>
    <property type="match status" value="1"/>
</dbReference>
<evidence type="ECO:0000256" key="6">
    <source>
        <dbReference type="ARBA" id="ARBA00022723"/>
    </source>
</evidence>
<keyword evidence="14" id="KW-1185">Reference proteome</keyword>
<dbReference type="GO" id="GO:0046872">
    <property type="term" value="F:metal ion binding"/>
    <property type="evidence" value="ECO:0007669"/>
    <property type="project" value="UniProtKB-KW"/>
</dbReference>
<name>A0A7M3MBB5_9BACT</name>
<sequence length="186" mass="20938">MDIDTLATLARGIQHCRSCRLWETRTHAVPGSGAFARRTVLLGEAPGEKEDELGLPFMGRTGRFLDGFLEHNGFHRDDFFITPAVKCRPPKNRDPRLDELAACRDRWLGAQLEALEPRMILLAGKAAVRQTLGLEDALTSINGRVFEYRGIPCLVTYHPTAMMRFKKIRETAVKNLANLHDILRTA</sequence>
<protein>
    <recommendedName>
        <fullName evidence="4">Type-4 uracil-DNA glycosylase</fullName>
        <ecNumber evidence="3">3.2.2.27</ecNumber>
    </recommendedName>
</protein>
<feature type="domain" description="Uracil-DNA glycosylase-like" evidence="12">
    <location>
        <begin position="30"/>
        <end position="174"/>
    </location>
</feature>
<evidence type="ECO:0000256" key="4">
    <source>
        <dbReference type="ARBA" id="ARBA00019403"/>
    </source>
</evidence>
<keyword evidence="11" id="KW-0234">DNA repair</keyword>
<keyword evidence="7" id="KW-0227">DNA damage</keyword>
<evidence type="ECO:0000256" key="2">
    <source>
        <dbReference type="ARBA" id="ARBA00006521"/>
    </source>
</evidence>
<evidence type="ECO:0000256" key="7">
    <source>
        <dbReference type="ARBA" id="ARBA00022763"/>
    </source>
</evidence>
<dbReference type="EC" id="3.2.2.27" evidence="3"/>
<evidence type="ECO:0000313" key="14">
    <source>
        <dbReference type="Proteomes" id="UP000448292"/>
    </source>
</evidence>
<dbReference type="AlphaFoldDB" id="A0A7M3MBB5"/>
<dbReference type="SMART" id="SM00986">
    <property type="entry name" value="UDG"/>
    <property type="match status" value="1"/>
</dbReference>
<dbReference type="NCBIfam" id="TIGR00758">
    <property type="entry name" value="UDG_fam4"/>
    <property type="match status" value="1"/>
</dbReference>
<dbReference type="InterPro" id="IPR005273">
    <property type="entry name" value="Ura-DNA_glyco_family4"/>
</dbReference>
<evidence type="ECO:0000256" key="5">
    <source>
        <dbReference type="ARBA" id="ARBA00022485"/>
    </source>
</evidence>
<dbReference type="OrthoDB" id="5290748at2"/>
<evidence type="ECO:0000256" key="11">
    <source>
        <dbReference type="ARBA" id="ARBA00023204"/>
    </source>
</evidence>
<dbReference type="RefSeq" id="WP_144304146.1">
    <property type="nucleotide sequence ID" value="NZ_QMIE01000017.1"/>
</dbReference>
<keyword evidence="9" id="KW-0408">Iron</keyword>
<evidence type="ECO:0000256" key="10">
    <source>
        <dbReference type="ARBA" id="ARBA00023014"/>
    </source>
</evidence>
<keyword evidence="8" id="KW-0378">Hydrolase</keyword>
<proteinExistence type="inferred from homology"/>
<dbReference type="GO" id="GO:0006281">
    <property type="term" value="P:DNA repair"/>
    <property type="evidence" value="ECO:0007669"/>
    <property type="project" value="UniProtKB-KW"/>
</dbReference>
<dbReference type="InterPro" id="IPR051536">
    <property type="entry name" value="UDG_Type-4/5"/>
</dbReference>
<comment type="caution">
    <text evidence="13">The sequence shown here is derived from an EMBL/GenBank/DDBJ whole genome shotgun (WGS) entry which is preliminary data.</text>
</comment>
<evidence type="ECO:0000256" key="9">
    <source>
        <dbReference type="ARBA" id="ARBA00023004"/>
    </source>
</evidence>
<dbReference type="GO" id="GO:0004844">
    <property type="term" value="F:uracil DNA N-glycosylase activity"/>
    <property type="evidence" value="ECO:0007669"/>
    <property type="project" value="UniProtKB-EC"/>
</dbReference>
<evidence type="ECO:0000256" key="3">
    <source>
        <dbReference type="ARBA" id="ARBA00012030"/>
    </source>
</evidence>
<dbReference type="CDD" id="cd10030">
    <property type="entry name" value="UDG-F4_TTUDGA_SPO1dp_like"/>
    <property type="match status" value="1"/>
</dbReference>
<evidence type="ECO:0000259" key="12">
    <source>
        <dbReference type="SMART" id="SM00986"/>
    </source>
</evidence>
<dbReference type="SUPFAM" id="SSF52141">
    <property type="entry name" value="Uracil-DNA glycosylase-like"/>
    <property type="match status" value="1"/>
</dbReference>
<dbReference type="InterPro" id="IPR036895">
    <property type="entry name" value="Uracil-DNA_glycosylase-like_sf"/>
</dbReference>
<dbReference type="SMART" id="SM00987">
    <property type="entry name" value="UreE_C"/>
    <property type="match status" value="1"/>
</dbReference>
<reference evidence="13 14" key="1">
    <citation type="submission" date="2018-06" db="EMBL/GenBank/DDBJ databases">
        <title>Complete genome of Desulfovibrio indonesiensis P37SLT.</title>
        <authorList>
            <person name="Crispim J.S."/>
            <person name="Vidigal P.M.P."/>
            <person name="Silva L.C.F."/>
            <person name="Laguardia C.N."/>
            <person name="Araujo L.C."/>
            <person name="Dias R.S."/>
            <person name="Sousa M.P."/>
            <person name="Paula S.O."/>
            <person name="Silva C."/>
        </authorList>
    </citation>
    <scope>NUCLEOTIDE SEQUENCE [LARGE SCALE GENOMIC DNA]</scope>
    <source>
        <strain evidence="13 14">P37SLT</strain>
    </source>
</reference>
<dbReference type="EMBL" id="QMIE01000017">
    <property type="protein sequence ID" value="TVM15376.1"/>
    <property type="molecule type" value="Genomic_DNA"/>
</dbReference>
<dbReference type="GO" id="GO:0051539">
    <property type="term" value="F:4 iron, 4 sulfur cluster binding"/>
    <property type="evidence" value="ECO:0007669"/>
    <property type="project" value="UniProtKB-KW"/>
</dbReference>
<dbReference type="Pfam" id="PF03167">
    <property type="entry name" value="UDG"/>
    <property type="match status" value="1"/>
</dbReference>
<keyword evidence="10" id="KW-0411">Iron-sulfur</keyword>
<gene>
    <name evidence="13" type="ORF">DPQ33_15550</name>
</gene>
<evidence type="ECO:0000313" key="13">
    <source>
        <dbReference type="EMBL" id="TVM15376.1"/>
    </source>
</evidence>